<evidence type="ECO:0000256" key="2">
    <source>
        <dbReference type="SAM" id="SignalP"/>
    </source>
</evidence>
<keyword evidence="2" id="KW-0732">Signal</keyword>
<name>A0A1S3KEV3_LINAN</name>
<feature type="signal peptide" evidence="2">
    <location>
        <begin position="1"/>
        <end position="25"/>
    </location>
</feature>
<organism evidence="3 4">
    <name type="scientific">Lingula anatina</name>
    <name type="common">Brachiopod</name>
    <name type="synonym">Lingula unguis</name>
    <dbReference type="NCBI Taxonomy" id="7574"/>
    <lineage>
        <taxon>Eukaryota</taxon>
        <taxon>Metazoa</taxon>
        <taxon>Spiralia</taxon>
        <taxon>Lophotrochozoa</taxon>
        <taxon>Brachiopoda</taxon>
        <taxon>Linguliformea</taxon>
        <taxon>Lingulata</taxon>
        <taxon>Lingulida</taxon>
        <taxon>Linguloidea</taxon>
        <taxon>Lingulidae</taxon>
        <taxon>Lingula</taxon>
    </lineage>
</organism>
<dbReference type="GeneID" id="106181351"/>
<feature type="compositionally biased region" description="Polar residues" evidence="1">
    <location>
        <begin position="66"/>
        <end position="75"/>
    </location>
</feature>
<accession>A0A1S3KEV3</accession>
<feature type="chain" id="PRO_5010339053" evidence="2">
    <location>
        <begin position="26"/>
        <end position="194"/>
    </location>
</feature>
<sequence>MNRPVLSRWWAWLNAIHVTWLLCRGEDSVQVEEQHGNAEVSRQRDSSNTQTNASVPKDVDRPVHAATNNQNNASYDTGPVARVSRWKRFKKGVTRIFSLKRRRSKYRVDTAPAPPTPTLPPVLTPLPREESEVVTFTDIVQFTLEEEEDGIRLEDLETEICDHNEIHLEDLTSSSPERVLKFSRPSGLTCGVGL</sequence>
<protein>
    <submittedName>
        <fullName evidence="4">Uncharacterized protein LOC106181351</fullName>
    </submittedName>
</protein>
<evidence type="ECO:0000256" key="1">
    <source>
        <dbReference type="SAM" id="MobiDB-lite"/>
    </source>
</evidence>
<reference evidence="4" key="1">
    <citation type="submission" date="2025-08" db="UniProtKB">
        <authorList>
            <consortium name="RefSeq"/>
        </authorList>
    </citation>
    <scope>IDENTIFICATION</scope>
    <source>
        <tissue evidence="4">Gonads</tissue>
    </source>
</reference>
<dbReference type="Proteomes" id="UP000085678">
    <property type="component" value="Unplaced"/>
</dbReference>
<proteinExistence type="predicted"/>
<gene>
    <name evidence="4" type="primary">LOC106181351</name>
</gene>
<evidence type="ECO:0000313" key="3">
    <source>
        <dbReference type="Proteomes" id="UP000085678"/>
    </source>
</evidence>
<dbReference type="KEGG" id="lak:106181351"/>
<dbReference type="RefSeq" id="XP_013421165.1">
    <property type="nucleotide sequence ID" value="XM_013565711.1"/>
</dbReference>
<feature type="compositionally biased region" description="Basic and acidic residues" evidence="1">
    <location>
        <begin position="33"/>
        <end position="45"/>
    </location>
</feature>
<feature type="region of interest" description="Disordered" evidence="1">
    <location>
        <begin position="33"/>
        <end position="77"/>
    </location>
</feature>
<dbReference type="InParanoid" id="A0A1S3KEV3"/>
<dbReference type="AlphaFoldDB" id="A0A1S3KEV3"/>
<keyword evidence="3" id="KW-1185">Reference proteome</keyword>
<evidence type="ECO:0000313" key="4">
    <source>
        <dbReference type="RefSeq" id="XP_013421165.1"/>
    </source>
</evidence>